<sequence length="192" mass="22709">MLIGVTQNFLRNCLMDFEESKKQSGDISFSWTDWQDSKRSEMLFFLNESEWRISQTSLFNKTLISIENKLQDVSIHIPNDGTDAYIVGLHRDVYKNLVDLATLITERINRRLTYTDKCQDVFIGGQVRYWKKVDLNKEVEAFCFCQSKTPYKGLFNIDSITYGDDEIKRNHSFEDISFKDFKKQNWEKILLQ</sequence>
<name>A0ABY0FIN9_9BACT</name>
<accession>A0ABY0FIN9</accession>
<evidence type="ECO:0000313" key="2">
    <source>
        <dbReference type="Proteomes" id="UP001190925"/>
    </source>
</evidence>
<dbReference type="Proteomes" id="UP001190925">
    <property type="component" value="Unassembled WGS sequence"/>
</dbReference>
<keyword evidence="2" id="KW-1185">Reference proteome</keyword>
<dbReference type="EMBL" id="PRLK01000003">
    <property type="protein sequence ID" value="RYC72778.1"/>
    <property type="molecule type" value="Genomic_DNA"/>
</dbReference>
<comment type="caution">
    <text evidence="1">The sequence shown here is derived from an EMBL/GenBank/DDBJ whole genome shotgun (WGS) entry which is preliminary data.</text>
</comment>
<reference evidence="1 2" key="1">
    <citation type="journal article" date="2018" name="bioRxiv">
        <title>Evidence of independent acquisition and adaption of ultra-small bacteria to human hosts across the highly diverse yet reduced genomes of the phylum Saccharibacteria.</title>
        <authorList>
            <person name="McLean J.S."/>
            <person name="Bor B."/>
            <person name="To T.T."/>
            <person name="Liu Q."/>
            <person name="Kearns K.A."/>
            <person name="Solden L.M."/>
            <person name="Wrighton K.C."/>
            <person name="He X."/>
            <person name="Shi W."/>
        </authorList>
    </citation>
    <scope>NUCLEOTIDE SEQUENCE [LARGE SCALE GENOMIC DNA]</scope>
    <source>
        <strain evidence="1 2">TM7_CMJM_G6_1_HOT_870</strain>
    </source>
</reference>
<organism evidence="1 2">
    <name type="scientific">Candidatus Nanogingivalis gingivitcus</name>
    <dbReference type="NCBI Taxonomy" id="2171992"/>
    <lineage>
        <taxon>Bacteria</taxon>
        <taxon>Candidatus Saccharimonadota</taxon>
        <taxon>Candidatus Nanosyncoccalia</taxon>
        <taxon>Candidatus Nanogingivales</taxon>
        <taxon>Candidatus Nanogingivalaceae</taxon>
        <taxon>Candidatus Nanogingivalis</taxon>
    </lineage>
</organism>
<reference evidence="1 2" key="2">
    <citation type="journal article" date="2020" name="Cell Rep.">
        <title>Acquisition and Adaptation of Ultra-small Parasitic Reduced Genome Bacteria to Mammalian Hosts.</title>
        <authorList>
            <person name="McLean J.S."/>
            <person name="Bor B."/>
            <person name="Kerns K.A."/>
            <person name="Liu Q."/>
            <person name="To T.T."/>
            <person name="Solden L."/>
            <person name="Hendrickson E.L."/>
            <person name="Wrighton K."/>
            <person name="Shi W."/>
            <person name="He X."/>
        </authorList>
    </citation>
    <scope>NUCLEOTIDE SEQUENCE [LARGE SCALE GENOMIC DNA]</scope>
    <source>
        <strain evidence="1 2">TM7_CMJM_G6_1_HOT_870</strain>
    </source>
</reference>
<proteinExistence type="predicted"/>
<protein>
    <submittedName>
        <fullName evidence="1">Uncharacterized protein</fullName>
    </submittedName>
</protein>
<evidence type="ECO:0000313" key="1">
    <source>
        <dbReference type="EMBL" id="RYC72778.1"/>
    </source>
</evidence>
<gene>
    <name evidence="1" type="ORF">G6CMJM_00274</name>
</gene>